<dbReference type="AlphaFoldDB" id="A0A7W8QI08"/>
<name>A0A7W8QI08_9ACTN</name>
<sequence length="396" mass="42203">MDFPSPGPLPAFPRAPVDVRFAAAASWVRFVDPRTPDAALMPGPVLPRPAGSPAVAAQWREWQEAVLSGQNPPARPQMLVAEGPPTAPAPDFGPLARWPDLRRHCEGGWDAFQRWFRAFGLVGAGVFADLPAGSSAAPLLATAPGQTARLDVVGLAEPAVLREEPGAALVTLGFVASGRYLSWLRAFTASAPVREEPPDWFDPPVPARPARRRPADIGDHRVFPAAGAAAQWYAFADPGIPGRELLGSPAGRPEAGPGVRREWGRWWDGVPLGSGGDAHRALADFAASAPDFAPLAGLPELRRYCREAWPGFRAWLPAARRPARRAARAAAGRIADLHALHPRWRKASTRQDAIDVAAVAAPGVLLEAPGFALVTAGFVETPEFADWALEFTADPD</sequence>
<organism evidence="1 2">
    <name type="scientific">Nocardiopsis composta</name>
    <dbReference type="NCBI Taxonomy" id="157465"/>
    <lineage>
        <taxon>Bacteria</taxon>
        <taxon>Bacillati</taxon>
        <taxon>Actinomycetota</taxon>
        <taxon>Actinomycetes</taxon>
        <taxon>Streptosporangiales</taxon>
        <taxon>Nocardiopsidaceae</taxon>
        <taxon>Nocardiopsis</taxon>
    </lineage>
</organism>
<reference evidence="1 2" key="1">
    <citation type="submission" date="2020-08" db="EMBL/GenBank/DDBJ databases">
        <title>Sequencing the genomes of 1000 actinobacteria strains.</title>
        <authorList>
            <person name="Klenk H.-P."/>
        </authorList>
    </citation>
    <scope>NUCLEOTIDE SEQUENCE [LARGE SCALE GENOMIC DNA]</scope>
    <source>
        <strain evidence="1 2">DSM 44551</strain>
    </source>
</reference>
<evidence type="ECO:0000313" key="2">
    <source>
        <dbReference type="Proteomes" id="UP000572635"/>
    </source>
</evidence>
<comment type="caution">
    <text evidence="1">The sequence shown here is derived from an EMBL/GenBank/DDBJ whole genome shotgun (WGS) entry which is preliminary data.</text>
</comment>
<evidence type="ECO:0000313" key="1">
    <source>
        <dbReference type="EMBL" id="MBB5430128.1"/>
    </source>
</evidence>
<dbReference type="Proteomes" id="UP000572635">
    <property type="component" value="Unassembled WGS sequence"/>
</dbReference>
<gene>
    <name evidence="1" type="ORF">HDA36_000212</name>
</gene>
<dbReference type="EMBL" id="JACHDB010000001">
    <property type="protein sequence ID" value="MBB5430128.1"/>
    <property type="molecule type" value="Genomic_DNA"/>
</dbReference>
<dbReference type="RefSeq" id="WP_184387770.1">
    <property type="nucleotide sequence ID" value="NZ_BAAAJD010000024.1"/>
</dbReference>
<proteinExistence type="predicted"/>
<keyword evidence="2" id="KW-1185">Reference proteome</keyword>
<accession>A0A7W8QI08</accession>
<protein>
    <submittedName>
        <fullName evidence="1">Uncharacterized protein</fullName>
    </submittedName>
</protein>